<protein>
    <recommendedName>
        <fullName evidence="3">Barstar (barnase inhibitor) domain-containing protein</fullName>
    </recommendedName>
</protein>
<dbReference type="EMBL" id="CP032869">
    <property type="protein sequence ID" value="AYL93833.1"/>
    <property type="molecule type" value="Genomic_DNA"/>
</dbReference>
<sequence length="248" mass="29357">MLKVSLSIGNHKLIDCQYVYLEPFASDSLRKFTFYGIKSSNKDLLYAIETCEISANDSIEVKIQSQKKTKKRFLVNKFKIYINDFEVFKGNSWWVSGLIYDDHFEAYQQGVIDILNLWKKNEDLNWAEIPNGSSLKSNYFQCCFLYSSLSTNIVKRDYYKFDMSLIQSFEDFIYFASKEFTGDKGYFGRDRYTFKDCLLEVYHNGDLKEQRQIVFFNIKKMKDLGTVEILSEIKEVLRPFNFSIKELR</sequence>
<evidence type="ECO:0000313" key="1">
    <source>
        <dbReference type="EMBL" id="AYL93833.1"/>
    </source>
</evidence>
<gene>
    <name evidence="1" type="ORF">HYN43_000320</name>
</gene>
<dbReference type="AlphaFoldDB" id="A0A494VR79"/>
<evidence type="ECO:0000313" key="2">
    <source>
        <dbReference type="Proteomes" id="UP000270046"/>
    </source>
</evidence>
<organism evidence="1 2">
    <name type="scientific">Mucilaginibacter celer</name>
    <dbReference type="NCBI Taxonomy" id="2305508"/>
    <lineage>
        <taxon>Bacteria</taxon>
        <taxon>Pseudomonadati</taxon>
        <taxon>Bacteroidota</taxon>
        <taxon>Sphingobacteriia</taxon>
        <taxon>Sphingobacteriales</taxon>
        <taxon>Sphingobacteriaceae</taxon>
        <taxon>Mucilaginibacter</taxon>
    </lineage>
</organism>
<reference evidence="1 2" key="1">
    <citation type="submission" date="2018-10" db="EMBL/GenBank/DDBJ databases">
        <title>Genome sequencing of Mucilaginibacter sp. HYN0043.</title>
        <authorList>
            <person name="Kim M."/>
            <person name="Yi H."/>
        </authorList>
    </citation>
    <scope>NUCLEOTIDE SEQUENCE [LARGE SCALE GENOMIC DNA]</scope>
    <source>
        <strain evidence="1 2">HYN0043</strain>
    </source>
</reference>
<name>A0A494VR79_9SPHI</name>
<dbReference type="KEGG" id="muh:HYN43_000320"/>
<accession>A0A494VR79</accession>
<proteinExistence type="predicted"/>
<dbReference type="Proteomes" id="UP000270046">
    <property type="component" value="Chromosome"/>
</dbReference>
<evidence type="ECO:0008006" key="3">
    <source>
        <dbReference type="Google" id="ProtNLM"/>
    </source>
</evidence>
<dbReference type="OrthoDB" id="1493590at2"/>
<dbReference type="RefSeq" id="WP_119407554.1">
    <property type="nucleotide sequence ID" value="NZ_CP032869.1"/>
</dbReference>
<keyword evidence="2" id="KW-1185">Reference proteome</keyword>